<dbReference type="STRING" id="7574.A0A1S3IP06"/>
<organism evidence="7 8">
    <name type="scientific">Lingula anatina</name>
    <name type="common">Brachiopod</name>
    <name type="synonym">Lingula unguis</name>
    <dbReference type="NCBI Taxonomy" id="7574"/>
    <lineage>
        <taxon>Eukaryota</taxon>
        <taxon>Metazoa</taxon>
        <taxon>Spiralia</taxon>
        <taxon>Lophotrochozoa</taxon>
        <taxon>Brachiopoda</taxon>
        <taxon>Linguliformea</taxon>
        <taxon>Lingulata</taxon>
        <taxon>Lingulida</taxon>
        <taxon>Linguloidea</taxon>
        <taxon>Lingulidae</taxon>
        <taxon>Lingula</taxon>
    </lineage>
</organism>
<dbReference type="PROSITE" id="PS50056">
    <property type="entry name" value="TYR_PHOSPHATASE_2"/>
    <property type="match status" value="1"/>
</dbReference>
<comment type="similarity">
    <text evidence="1">Belongs to the protein-tyrosine phosphatase family. Non-receptor class dual specificity subfamily.</text>
</comment>
<evidence type="ECO:0000259" key="6">
    <source>
        <dbReference type="PROSITE" id="PS50056"/>
    </source>
</evidence>
<dbReference type="EC" id="3.1.3.16" evidence="2"/>
<dbReference type="Pfam" id="PF00782">
    <property type="entry name" value="DSPc"/>
    <property type="match status" value="1"/>
</dbReference>
<keyword evidence="7" id="KW-1185">Reference proteome</keyword>
<dbReference type="SUPFAM" id="SSF52799">
    <property type="entry name" value="(Phosphotyrosine protein) phosphatases II"/>
    <property type="match status" value="1"/>
</dbReference>
<dbReference type="PROSITE" id="PS50054">
    <property type="entry name" value="TYR_PHOSPHATASE_DUAL"/>
    <property type="match status" value="1"/>
</dbReference>
<dbReference type="CDD" id="cd14514">
    <property type="entry name" value="DUSP14-like"/>
    <property type="match status" value="1"/>
</dbReference>
<dbReference type="PROSITE" id="PS00383">
    <property type="entry name" value="TYR_PHOSPHATASE_1"/>
    <property type="match status" value="1"/>
</dbReference>
<dbReference type="KEGG" id="lak:106165964"/>
<dbReference type="GO" id="GO:0017017">
    <property type="term" value="F:MAP kinase tyrosine/serine/threonine phosphatase activity"/>
    <property type="evidence" value="ECO:0007669"/>
    <property type="project" value="InterPro"/>
</dbReference>
<dbReference type="AlphaFoldDB" id="A0A1S3IP06"/>
<keyword evidence="3" id="KW-0378">Hydrolase</keyword>
<dbReference type="InterPro" id="IPR000387">
    <property type="entry name" value="Tyr_Pase_dom"/>
</dbReference>
<dbReference type="Proteomes" id="UP000085678">
    <property type="component" value="Unplaced"/>
</dbReference>
<dbReference type="GeneID" id="106165964"/>
<dbReference type="Gene3D" id="3.90.190.10">
    <property type="entry name" value="Protein tyrosine phosphatase superfamily"/>
    <property type="match status" value="1"/>
</dbReference>
<dbReference type="GO" id="GO:0004722">
    <property type="term" value="F:protein serine/threonine phosphatase activity"/>
    <property type="evidence" value="ECO:0007669"/>
    <property type="project" value="UniProtKB-EC"/>
</dbReference>
<evidence type="ECO:0000313" key="7">
    <source>
        <dbReference type="Proteomes" id="UP000085678"/>
    </source>
</evidence>
<evidence type="ECO:0000256" key="1">
    <source>
        <dbReference type="ARBA" id="ARBA00008601"/>
    </source>
</evidence>
<evidence type="ECO:0000259" key="5">
    <source>
        <dbReference type="PROSITE" id="PS50054"/>
    </source>
</evidence>
<dbReference type="InterPro" id="IPR016130">
    <property type="entry name" value="Tyr_Pase_AS"/>
</dbReference>
<dbReference type="InterPro" id="IPR000340">
    <property type="entry name" value="Dual-sp_phosphatase_cat-dom"/>
</dbReference>
<feature type="domain" description="Tyrosine-protein phosphatase" evidence="5">
    <location>
        <begin position="6"/>
        <end position="146"/>
    </location>
</feature>
<dbReference type="FunCoup" id="A0A1S3IP06">
    <property type="interactions" value="13"/>
</dbReference>
<dbReference type="InterPro" id="IPR020422">
    <property type="entry name" value="TYR_PHOSPHATASE_DUAL_dom"/>
</dbReference>
<evidence type="ECO:0000256" key="4">
    <source>
        <dbReference type="ARBA" id="ARBA00022912"/>
    </source>
</evidence>
<protein>
    <recommendedName>
        <fullName evidence="2">protein-serine/threonine phosphatase</fullName>
        <ecNumber evidence="2">3.1.3.16</ecNumber>
    </recommendedName>
</protein>
<proteinExistence type="inferred from homology"/>
<sequence>MSIFMQIAQVTDHLFLCSASALSEKRIKERGITCIINITMEVPNLRIKGVEALQINVDDVPHTNLAVYFDRCADKIKSVQSKGGKTLVHCIAGVSRSATICIAYMMKHYKMSLRDAFSHVKAKRPFIRPNVGFWKQLIEYEKKLKGKNSVKMVSSPIGWIPDVYSDEAKSMVWETTYNSTFGKKKR</sequence>
<dbReference type="InterPro" id="IPR029021">
    <property type="entry name" value="Prot-tyrosine_phosphatase-like"/>
</dbReference>
<dbReference type="PANTHER" id="PTHR45961:SF6">
    <property type="entry name" value="IP21249P"/>
    <property type="match status" value="1"/>
</dbReference>
<name>A0A1S3IP06_LINAN</name>
<dbReference type="SMART" id="SM00195">
    <property type="entry name" value="DSPc"/>
    <property type="match status" value="1"/>
</dbReference>
<dbReference type="GO" id="GO:0005737">
    <property type="term" value="C:cytoplasm"/>
    <property type="evidence" value="ECO:0007669"/>
    <property type="project" value="TreeGrafter"/>
</dbReference>
<gene>
    <name evidence="8" type="primary">LOC106165964</name>
</gene>
<reference evidence="8" key="1">
    <citation type="submission" date="2025-08" db="UniProtKB">
        <authorList>
            <consortium name="RefSeq"/>
        </authorList>
    </citation>
    <scope>IDENTIFICATION</scope>
    <source>
        <tissue evidence="8">Gonads</tissue>
    </source>
</reference>
<dbReference type="PANTHER" id="PTHR45961">
    <property type="entry name" value="IP21249P"/>
    <property type="match status" value="1"/>
</dbReference>
<dbReference type="OrthoDB" id="285418at2759"/>
<accession>A0A1S3IP06</accession>
<evidence type="ECO:0000256" key="2">
    <source>
        <dbReference type="ARBA" id="ARBA00013081"/>
    </source>
</evidence>
<dbReference type="OMA" id="VYICGAH"/>
<dbReference type="InterPro" id="IPR052103">
    <property type="entry name" value="Dual_spec_Phospatases"/>
</dbReference>
<dbReference type="InterPro" id="IPR020420">
    <property type="entry name" value="Atypical_DUSP_subfamB"/>
</dbReference>
<keyword evidence="4" id="KW-0904">Protein phosphatase</keyword>
<dbReference type="InParanoid" id="A0A1S3IP06"/>
<feature type="domain" description="Tyrosine specific protein phosphatases" evidence="6">
    <location>
        <begin position="70"/>
        <end position="125"/>
    </location>
</feature>
<dbReference type="RefSeq" id="XP_013399808.1">
    <property type="nucleotide sequence ID" value="XM_013544354.1"/>
</dbReference>
<dbReference type="PRINTS" id="PR01910">
    <property type="entry name" value="ADSPHPHTASEB"/>
</dbReference>
<evidence type="ECO:0000256" key="3">
    <source>
        <dbReference type="ARBA" id="ARBA00022801"/>
    </source>
</evidence>
<evidence type="ECO:0000313" key="8">
    <source>
        <dbReference type="RefSeq" id="XP_013399808.1"/>
    </source>
</evidence>